<dbReference type="PANTHER" id="PTHR33841">
    <property type="entry name" value="DNA METHYLTRANSFERASE YEEA-RELATED"/>
    <property type="match status" value="1"/>
</dbReference>
<dbReference type="EMBL" id="MVIL01000264">
    <property type="protein sequence ID" value="ORB77141.1"/>
    <property type="molecule type" value="Genomic_DNA"/>
</dbReference>
<keyword evidence="3" id="KW-0808">Transferase</keyword>
<dbReference type="PRINTS" id="PR00507">
    <property type="entry name" value="N12N6MTFRASE"/>
</dbReference>
<protein>
    <recommendedName>
        <fullName evidence="1">site-specific DNA-methyltransferase (adenine-specific)</fullName>
        <ecNumber evidence="1">2.1.1.72</ecNumber>
    </recommendedName>
</protein>
<evidence type="ECO:0000256" key="3">
    <source>
        <dbReference type="ARBA" id="ARBA00022679"/>
    </source>
</evidence>
<dbReference type="Gene3D" id="3.40.50.150">
    <property type="entry name" value="Vaccinia Virus protein VP39"/>
    <property type="match status" value="1"/>
</dbReference>
<accession>A0ABX3TEB5</accession>
<proteinExistence type="predicted"/>
<name>A0ABX3TEB5_9MYCO</name>
<dbReference type="PANTHER" id="PTHR33841:SF1">
    <property type="entry name" value="DNA METHYLTRANSFERASE A"/>
    <property type="match status" value="1"/>
</dbReference>
<sequence>MGSLRSYLKDLRAIHGTGEAVPETSYYGRLEALINDVGASLTPAVSCVLTTKNRGAGVPDGGLFIARQAVAAAGDSALLARAPERGVMEVKGVEQDAARVARSAQVRRYLRRYGKVLVCTYRDLLILRLDENGDMQLGERFTLAPDADSFWALDPKATEDAVGDEFVDFLKRALRGDAPLSDPADLAWFLAAYARTGLKRVEEVWDMQPLEPMRSALEEALGLRFDDEDGEQILRTAIVKKKIYGVFAAWVFWSEHQPAQSSQRFTWRQAQWTLSVPMVRVLFQQLATPANLPAGLDEVLDWTDDVLARVDRDLFFRRFEAAEAVQYFYEPFLQAYDPQLRRELGVWYTPPEVVHYMVDRIDRALRSELSLPLGLADPLVHVLDPCTGTGSYLTAVIDRVVATLTEQGGNGLVAAEVKQAALSRIHGFELLPAPFVIAHLKIGIALARLGV</sequence>
<gene>
    <name evidence="6" type="ORF">BST46_26200</name>
</gene>
<evidence type="ECO:0000313" key="6">
    <source>
        <dbReference type="EMBL" id="ORB77141.1"/>
    </source>
</evidence>
<evidence type="ECO:0000256" key="1">
    <source>
        <dbReference type="ARBA" id="ARBA00011900"/>
    </source>
</evidence>
<dbReference type="SUPFAM" id="SSF53335">
    <property type="entry name" value="S-adenosyl-L-methionine-dependent methyltransferases"/>
    <property type="match status" value="1"/>
</dbReference>
<keyword evidence="2" id="KW-0489">Methyltransferase</keyword>
<feature type="non-terminal residue" evidence="6">
    <location>
        <position position="451"/>
    </location>
</feature>
<reference evidence="6 7" key="1">
    <citation type="submission" date="2017-02" db="EMBL/GenBank/DDBJ databases">
        <title>The new phylogeny of genus Mycobacterium.</title>
        <authorList>
            <person name="Tortoli E."/>
            <person name="Trovato A."/>
            <person name="Cirillo D.M."/>
        </authorList>
    </citation>
    <scope>NUCLEOTIDE SEQUENCE [LARGE SCALE GENOMIC DNA]</scope>
    <source>
        <strain evidence="6 7">CCUG 56329</strain>
    </source>
</reference>
<evidence type="ECO:0000259" key="5">
    <source>
        <dbReference type="Pfam" id="PF02384"/>
    </source>
</evidence>
<comment type="caution">
    <text evidence="6">The sequence shown here is derived from an EMBL/GenBank/DDBJ whole genome shotgun (WGS) entry which is preliminary data.</text>
</comment>
<dbReference type="RefSeq" id="WP_158084997.1">
    <property type="nucleotide sequence ID" value="NZ_MVIL01000264.1"/>
</dbReference>
<dbReference type="InterPro" id="IPR029063">
    <property type="entry name" value="SAM-dependent_MTases_sf"/>
</dbReference>
<comment type="catalytic activity">
    <reaction evidence="4">
        <text>a 2'-deoxyadenosine in DNA + S-adenosyl-L-methionine = an N(6)-methyl-2'-deoxyadenosine in DNA + S-adenosyl-L-homocysteine + H(+)</text>
        <dbReference type="Rhea" id="RHEA:15197"/>
        <dbReference type="Rhea" id="RHEA-COMP:12418"/>
        <dbReference type="Rhea" id="RHEA-COMP:12419"/>
        <dbReference type="ChEBI" id="CHEBI:15378"/>
        <dbReference type="ChEBI" id="CHEBI:57856"/>
        <dbReference type="ChEBI" id="CHEBI:59789"/>
        <dbReference type="ChEBI" id="CHEBI:90615"/>
        <dbReference type="ChEBI" id="CHEBI:90616"/>
        <dbReference type="EC" id="2.1.1.72"/>
    </reaction>
</comment>
<dbReference type="Proteomes" id="UP000192847">
    <property type="component" value="Unassembled WGS sequence"/>
</dbReference>
<dbReference type="Pfam" id="PF02384">
    <property type="entry name" value="N6_Mtase"/>
    <property type="match status" value="1"/>
</dbReference>
<evidence type="ECO:0000256" key="2">
    <source>
        <dbReference type="ARBA" id="ARBA00022603"/>
    </source>
</evidence>
<dbReference type="InterPro" id="IPR003356">
    <property type="entry name" value="DNA_methylase_A-5"/>
</dbReference>
<keyword evidence="7" id="KW-1185">Reference proteome</keyword>
<organism evidence="6 7">
    <name type="scientific">Mycobacterium timonense</name>
    <dbReference type="NCBI Taxonomy" id="701043"/>
    <lineage>
        <taxon>Bacteria</taxon>
        <taxon>Bacillati</taxon>
        <taxon>Actinomycetota</taxon>
        <taxon>Actinomycetes</taxon>
        <taxon>Mycobacteriales</taxon>
        <taxon>Mycobacteriaceae</taxon>
        <taxon>Mycobacterium</taxon>
        <taxon>Mycobacterium avium complex (MAC)</taxon>
    </lineage>
</organism>
<evidence type="ECO:0000256" key="4">
    <source>
        <dbReference type="ARBA" id="ARBA00047942"/>
    </source>
</evidence>
<evidence type="ECO:0000313" key="7">
    <source>
        <dbReference type="Proteomes" id="UP000192847"/>
    </source>
</evidence>
<dbReference type="InterPro" id="IPR050953">
    <property type="entry name" value="N4_N6_ade-DNA_methylase"/>
</dbReference>
<dbReference type="EC" id="2.1.1.72" evidence="1"/>
<feature type="domain" description="DNA methylase adenine-specific" evidence="5">
    <location>
        <begin position="328"/>
        <end position="437"/>
    </location>
</feature>